<keyword evidence="1" id="KW-0677">Repeat</keyword>
<dbReference type="PANTHER" id="PTHR23048:SF0">
    <property type="entry name" value="CALMODULIN LIKE 3"/>
    <property type="match status" value="1"/>
</dbReference>
<dbReference type="OrthoDB" id="26525at2759"/>
<proteinExistence type="predicted"/>
<reference evidence="3 4" key="1">
    <citation type="journal article" date="2019" name="BMC Genomics">
        <title>New insights from Opisthorchis felineus genome: update on genomics of the epidemiologically important liver flukes.</title>
        <authorList>
            <person name="Ershov N.I."/>
            <person name="Mordvinov V.A."/>
            <person name="Prokhortchouk E.B."/>
            <person name="Pakharukova M.Y."/>
            <person name="Gunbin K.V."/>
            <person name="Ustyantsev K."/>
            <person name="Genaev M.A."/>
            <person name="Blinov A.G."/>
            <person name="Mazur A."/>
            <person name="Boulygina E."/>
            <person name="Tsygankova S."/>
            <person name="Khrameeva E."/>
            <person name="Chekanov N."/>
            <person name="Fan G."/>
            <person name="Xiao A."/>
            <person name="Zhang H."/>
            <person name="Xu X."/>
            <person name="Yang H."/>
            <person name="Solovyev V."/>
            <person name="Lee S.M."/>
            <person name="Liu X."/>
            <person name="Afonnikov D.A."/>
            <person name="Skryabin K.G."/>
        </authorList>
    </citation>
    <scope>NUCLEOTIDE SEQUENCE [LARGE SCALE GENOMIC DNA]</scope>
    <source>
        <strain evidence="3">AK-0245</strain>
        <tissue evidence="3">Whole organism</tissue>
    </source>
</reference>
<keyword evidence="4" id="KW-1185">Reference proteome</keyword>
<dbReference type="Proteomes" id="UP000308267">
    <property type="component" value="Unassembled WGS sequence"/>
</dbReference>
<sequence length="152" mass="17169">MKFAELMEHEQEEIKKGVRSFDPANTGSIATADLGKVLRWLKLIPSNAEINALAEQLDPSKTGRIGLPFVYNAVANMWPSYPGEFERRAWGAFLTFDKCDKGKITSEELSNILLGFGLEPLPENEVKKIIKESIDPKEGLIEYGMLIREWLK</sequence>
<dbReference type="AlphaFoldDB" id="A0A4S2LCZ4"/>
<comment type="caution">
    <text evidence="3">The sequence shown here is derived from an EMBL/GenBank/DDBJ whole genome shotgun (WGS) entry which is preliminary data.</text>
</comment>
<dbReference type="EMBL" id="SJOL01008092">
    <property type="protein sequence ID" value="TGZ61140.1"/>
    <property type="molecule type" value="Genomic_DNA"/>
</dbReference>
<evidence type="ECO:0000313" key="4">
    <source>
        <dbReference type="Proteomes" id="UP000308267"/>
    </source>
</evidence>
<accession>A0A4S2LCZ4</accession>
<organism evidence="3 4">
    <name type="scientific">Opisthorchis felineus</name>
    <dbReference type="NCBI Taxonomy" id="147828"/>
    <lineage>
        <taxon>Eukaryota</taxon>
        <taxon>Metazoa</taxon>
        <taxon>Spiralia</taxon>
        <taxon>Lophotrochozoa</taxon>
        <taxon>Platyhelminthes</taxon>
        <taxon>Trematoda</taxon>
        <taxon>Digenea</taxon>
        <taxon>Opisthorchiida</taxon>
        <taxon>Opisthorchiata</taxon>
        <taxon>Opisthorchiidae</taxon>
        <taxon>Opisthorchis</taxon>
    </lineage>
</organism>
<evidence type="ECO:0000259" key="2">
    <source>
        <dbReference type="PROSITE" id="PS50222"/>
    </source>
</evidence>
<protein>
    <recommendedName>
        <fullName evidence="2">EF-hand domain-containing protein</fullName>
    </recommendedName>
</protein>
<name>A0A4S2LCZ4_OPIFE</name>
<dbReference type="InterPro" id="IPR002048">
    <property type="entry name" value="EF_hand_dom"/>
</dbReference>
<dbReference type="GO" id="GO:0016460">
    <property type="term" value="C:myosin II complex"/>
    <property type="evidence" value="ECO:0007669"/>
    <property type="project" value="TreeGrafter"/>
</dbReference>
<evidence type="ECO:0000256" key="1">
    <source>
        <dbReference type="ARBA" id="ARBA00022737"/>
    </source>
</evidence>
<dbReference type="SUPFAM" id="SSF47473">
    <property type="entry name" value="EF-hand"/>
    <property type="match status" value="1"/>
</dbReference>
<dbReference type="InterPro" id="IPR011992">
    <property type="entry name" value="EF-hand-dom_pair"/>
</dbReference>
<dbReference type="PANTHER" id="PTHR23048">
    <property type="entry name" value="MYOSIN LIGHT CHAIN 1, 3"/>
    <property type="match status" value="1"/>
</dbReference>
<dbReference type="InterPro" id="IPR050230">
    <property type="entry name" value="CALM/Myosin/TropC-like"/>
</dbReference>
<dbReference type="GO" id="GO:0005509">
    <property type="term" value="F:calcium ion binding"/>
    <property type="evidence" value="ECO:0007669"/>
    <property type="project" value="InterPro"/>
</dbReference>
<dbReference type="STRING" id="147828.A0A4S2LCZ4"/>
<evidence type="ECO:0000313" key="3">
    <source>
        <dbReference type="EMBL" id="TGZ61140.1"/>
    </source>
</evidence>
<dbReference type="PROSITE" id="PS50222">
    <property type="entry name" value="EF_HAND_2"/>
    <property type="match status" value="1"/>
</dbReference>
<gene>
    <name evidence="3" type="ORF">CRM22_008152</name>
</gene>
<feature type="domain" description="EF-hand" evidence="2">
    <location>
        <begin position="84"/>
        <end position="119"/>
    </location>
</feature>
<dbReference type="FunFam" id="1.10.238.10:FF:000003">
    <property type="entry name" value="Calmodulin A"/>
    <property type="match status" value="1"/>
</dbReference>
<dbReference type="Gene3D" id="1.10.238.10">
    <property type="entry name" value="EF-hand"/>
    <property type="match status" value="2"/>
</dbReference>